<dbReference type="Proteomes" id="UP000737171">
    <property type="component" value="Unassembled WGS sequence"/>
</dbReference>
<comment type="caution">
    <text evidence="1">The sequence shown here is derived from an EMBL/GenBank/DDBJ whole genome shotgun (WGS) entry which is preliminary data.</text>
</comment>
<proteinExistence type="predicted"/>
<dbReference type="EMBL" id="JABRWJ010000001">
    <property type="protein sequence ID" value="NRF66107.1"/>
    <property type="molecule type" value="Genomic_DNA"/>
</dbReference>
<keyword evidence="2" id="KW-1185">Reference proteome</keyword>
<reference evidence="1 2" key="1">
    <citation type="submission" date="2020-05" db="EMBL/GenBank/DDBJ databases">
        <title>Aquincola sp. isolate from soil.</title>
        <authorList>
            <person name="Han J."/>
            <person name="Kim D.-U."/>
        </authorList>
    </citation>
    <scope>NUCLEOTIDE SEQUENCE [LARGE SCALE GENOMIC DNA]</scope>
    <source>
        <strain evidence="1 2">S2</strain>
    </source>
</reference>
<protein>
    <submittedName>
        <fullName evidence="1">Uncharacterized protein</fullName>
    </submittedName>
</protein>
<evidence type="ECO:0000313" key="2">
    <source>
        <dbReference type="Proteomes" id="UP000737171"/>
    </source>
</evidence>
<organism evidence="1 2">
    <name type="scientific">Pseudaquabacterium terrae</name>
    <dbReference type="NCBI Taxonomy" id="2732868"/>
    <lineage>
        <taxon>Bacteria</taxon>
        <taxon>Pseudomonadati</taxon>
        <taxon>Pseudomonadota</taxon>
        <taxon>Betaproteobacteria</taxon>
        <taxon>Burkholderiales</taxon>
        <taxon>Sphaerotilaceae</taxon>
        <taxon>Pseudaquabacterium</taxon>
    </lineage>
</organism>
<accession>A0ABX2EDF9</accession>
<gene>
    <name evidence="1" type="ORF">HLB44_03795</name>
</gene>
<name>A0ABX2EDF9_9BURK</name>
<sequence>MKITVKTLKPRNPLVAACLHRLAGSHRRGTAALRNAAKRELQRELMKERHPCT</sequence>
<evidence type="ECO:0000313" key="1">
    <source>
        <dbReference type="EMBL" id="NRF66107.1"/>
    </source>
</evidence>
<dbReference type="RefSeq" id="WP_173120732.1">
    <property type="nucleotide sequence ID" value="NZ_JABRWJ010000001.1"/>
</dbReference>